<feature type="compositionally biased region" description="Basic and acidic residues" evidence="1">
    <location>
        <begin position="89"/>
        <end position="101"/>
    </location>
</feature>
<evidence type="ECO:0000256" key="2">
    <source>
        <dbReference type="SAM" id="Phobius"/>
    </source>
</evidence>
<dbReference type="EMBL" id="RBNI01005533">
    <property type="protein sequence ID" value="RUP46626.1"/>
    <property type="molecule type" value="Genomic_DNA"/>
</dbReference>
<feature type="compositionally biased region" description="Low complexity" evidence="1">
    <location>
        <begin position="1"/>
        <end position="15"/>
    </location>
</feature>
<evidence type="ECO:0000313" key="3">
    <source>
        <dbReference type="EMBL" id="RUP46626.1"/>
    </source>
</evidence>
<comment type="caution">
    <text evidence="3">The sequence shown here is derived from an EMBL/GenBank/DDBJ whole genome shotgun (WGS) entry which is preliminary data.</text>
</comment>
<feature type="region of interest" description="Disordered" evidence="1">
    <location>
        <begin position="79"/>
        <end position="101"/>
    </location>
</feature>
<dbReference type="Proteomes" id="UP000268093">
    <property type="component" value="Unassembled WGS sequence"/>
</dbReference>
<keyword evidence="2" id="KW-1133">Transmembrane helix</keyword>
<organism evidence="3 4">
    <name type="scientific">Jimgerdemannia flammicorona</name>
    <dbReference type="NCBI Taxonomy" id="994334"/>
    <lineage>
        <taxon>Eukaryota</taxon>
        <taxon>Fungi</taxon>
        <taxon>Fungi incertae sedis</taxon>
        <taxon>Mucoromycota</taxon>
        <taxon>Mucoromycotina</taxon>
        <taxon>Endogonomycetes</taxon>
        <taxon>Endogonales</taxon>
        <taxon>Endogonaceae</taxon>
        <taxon>Jimgerdemannia</taxon>
    </lineage>
</organism>
<gene>
    <name evidence="3" type="ORF">BC936DRAFT_146706</name>
</gene>
<name>A0A433D6Y3_9FUNG</name>
<keyword evidence="4" id="KW-1185">Reference proteome</keyword>
<protein>
    <submittedName>
        <fullName evidence="3">Uncharacterized protein</fullName>
    </submittedName>
</protein>
<accession>A0A433D6Y3</accession>
<dbReference type="AlphaFoldDB" id="A0A433D6Y3"/>
<proteinExistence type="predicted"/>
<feature type="transmembrane region" description="Helical" evidence="2">
    <location>
        <begin position="224"/>
        <end position="245"/>
    </location>
</feature>
<evidence type="ECO:0000313" key="4">
    <source>
        <dbReference type="Proteomes" id="UP000268093"/>
    </source>
</evidence>
<feature type="region of interest" description="Disordered" evidence="1">
    <location>
        <begin position="150"/>
        <end position="196"/>
    </location>
</feature>
<keyword evidence="2" id="KW-0812">Transmembrane</keyword>
<sequence>MFSTSSTSSTATLLLPPKRLHATRLEPPLTLTPSSSNDKRDAKLAERMEMVLDGQPAAVEELREKLERLDTYLRDLEAQRPKPRSAGHRLNDSLHSNTDELDKKILMRQELERARAAHTRELRSHSARLRAKERKLEELMSEEERLKKNIAKHSTSNHHPAAPTTVPTKSAMKPTRPASTDTDKDGATVAQERAPADPKTVRWDEVVAVREFERWNDNFDQADIISATLSVILMVLIIGLLLVGLPVSERQRLVDTVQSVAVGVRRAVAYVQW</sequence>
<reference evidence="3 4" key="1">
    <citation type="journal article" date="2018" name="New Phytol.">
        <title>Phylogenomics of Endogonaceae and evolution of mycorrhizas within Mucoromycota.</title>
        <authorList>
            <person name="Chang Y."/>
            <person name="Desiro A."/>
            <person name="Na H."/>
            <person name="Sandor L."/>
            <person name="Lipzen A."/>
            <person name="Clum A."/>
            <person name="Barry K."/>
            <person name="Grigoriev I.V."/>
            <person name="Martin F.M."/>
            <person name="Stajich J.E."/>
            <person name="Smith M.E."/>
            <person name="Bonito G."/>
            <person name="Spatafora J.W."/>
        </authorList>
    </citation>
    <scope>NUCLEOTIDE SEQUENCE [LARGE SCALE GENOMIC DNA]</scope>
    <source>
        <strain evidence="3 4">GMNB39</strain>
    </source>
</reference>
<feature type="region of interest" description="Disordered" evidence="1">
    <location>
        <begin position="1"/>
        <end position="43"/>
    </location>
</feature>
<evidence type="ECO:0000256" key="1">
    <source>
        <dbReference type="SAM" id="MobiDB-lite"/>
    </source>
</evidence>
<keyword evidence="2" id="KW-0472">Membrane</keyword>